<keyword evidence="2" id="KW-1185">Reference proteome</keyword>
<organism evidence="1 2">
    <name type="scientific">Frischella perrara</name>
    <dbReference type="NCBI Taxonomy" id="1267021"/>
    <lineage>
        <taxon>Bacteria</taxon>
        <taxon>Pseudomonadati</taxon>
        <taxon>Pseudomonadota</taxon>
        <taxon>Gammaproteobacteria</taxon>
        <taxon>Orbales</taxon>
        <taxon>Orbaceae</taxon>
        <taxon>Frischella</taxon>
    </lineage>
</organism>
<accession>A0A0A7S1B7</accession>
<proteinExistence type="predicted"/>
<protein>
    <submittedName>
        <fullName evidence="1">Uncharacterized protein</fullName>
    </submittedName>
</protein>
<dbReference type="STRING" id="1267021.FPB0191_01439"/>
<reference evidence="1 2" key="1">
    <citation type="journal article" date="2014" name="Appl. Environ. Microbiol.">
        <title>Gut symbionts from distinct hosts exhibit genotoxic activity via divergent colibactin biosynthetic pathways.</title>
        <authorList>
            <person name="Engel P."/>
            <person name="Vizcaino M.I."/>
            <person name="Crawford J.M."/>
        </authorList>
    </citation>
    <scope>NUCLEOTIDE SEQUENCE [LARGE SCALE GENOMIC DNA]</scope>
    <source>
        <strain evidence="1 2">PEB0191</strain>
    </source>
</reference>
<name>A0A0A7S1B7_FRIPE</name>
<dbReference type="EMBL" id="CP009056">
    <property type="protein sequence ID" value="AJA45258.1"/>
    <property type="molecule type" value="Genomic_DNA"/>
</dbReference>
<gene>
    <name evidence="1" type="ORF">FPB0191_01439</name>
</gene>
<dbReference type="HOGENOM" id="CLU_2972878_0_0_6"/>
<dbReference type="KEGG" id="fpp:FPB0191_01439"/>
<dbReference type="AlphaFoldDB" id="A0A0A7S1B7"/>
<dbReference type="Proteomes" id="UP000030901">
    <property type="component" value="Chromosome"/>
</dbReference>
<dbReference type="RefSeq" id="WP_146202366.1">
    <property type="nucleotide sequence ID" value="NZ_CP009056.1"/>
</dbReference>
<dbReference type="Gene3D" id="3.30.420.40">
    <property type="match status" value="1"/>
</dbReference>
<dbReference type="SUPFAM" id="SSF53067">
    <property type="entry name" value="Actin-like ATPase domain"/>
    <property type="match status" value="1"/>
</dbReference>
<evidence type="ECO:0000313" key="1">
    <source>
        <dbReference type="EMBL" id="AJA45258.1"/>
    </source>
</evidence>
<evidence type="ECO:0000313" key="2">
    <source>
        <dbReference type="Proteomes" id="UP000030901"/>
    </source>
</evidence>
<dbReference type="InterPro" id="IPR043129">
    <property type="entry name" value="ATPase_NBD"/>
</dbReference>
<sequence length="58" mass="6708">MNNYTIGIDVGGTKTAYGLFDSNKKLIFKNKVPTDPNLDGQTFFDEMTVWNISFIWHY</sequence>